<comment type="caution">
    <text evidence="2">The sequence shown here is derived from an EMBL/GenBank/DDBJ whole genome shotgun (WGS) entry which is preliminary data.</text>
</comment>
<protein>
    <submittedName>
        <fullName evidence="2">Uncharacterized protein</fullName>
    </submittedName>
</protein>
<keyword evidence="1" id="KW-0812">Transmembrane</keyword>
<dbReference type="OrthoDB" id="3786257at2"/>
<accession>A0A4R8WYV9</accession>
<sequence>MNSEHGKGRSHPSEPPVGAELDAFVDEMKATVLTRIERRPRKRSGLGRGGTIAVIVTLLGLGTVAGTAVATGVLNTGEPSSGPATIPLTVPDFPANCLRVTFTTLTTGSYTLTIPGVPGAEMTMKYQDGSGAGLTAQTAEFPLLDASVPRVLVITATPGGKYGVDASYVNRVPADYPNNDRGQTFGTPGPDATNVPDLLFAVGDDEHGQPVQGYVLRTKLTAPPTDLSGAAVLDWLTAFRAKYPNGQPFPLSGSDGTTILGSFRLYL</sequence>
<keyword evidence="1" id="KW-0472">Membrane</keyword>
<dbReference type="AlphaFoldDB" id="A0A4R8WYV9"/>
<reference evidence="2 3" key="1">
    <citation type="submission" date="2019-03" db="EMBL/GenBank/DDBJ databases">
        <title>Genomics of glacier-inhabiting Cryobacterium strains.</title>
        <authorList>
            <person name="Liu Q."/>
            <person name="Xin Y.-H."/>
        </authorList>
    </citation>
    <scope>NUCLEOTIDE SEQUENCE [LARGE SCALE GENOMIC DNA]</scope>
    <source>
        <strain evidence="2 3">MDT1-3</strain>
    </source>
</reference>
<evidence type="ECO:0000313" key="3">
    <source>
        <dbReference type="Proteomes" id="UP000298412"/>
    </source>
</evidence>
<proteinExistence type="predicted"/>
<organism evidence="2 3">
    <name type="scientific">Cryobacterium algoritolerans</name>
    <dbReference type="NCBI Taxonomy" id="1259184"/>
    <lineage>
        <taxon>Bacteria</taxon>
        <taxon>Bacillati</taxon>
        <taxon>Actinomycetota</taxon>
        <taxon>Actinomycetes</taxon>
        <taxon>Micrococcales</taxon>
        <taxon>Microbacteriaceae</taxon>
        <taxon>Cryobacterium</taxon>
    </lineage>
</organism>
<keyword evidence="3" id="KW-1185">Reference proteome</keyword>
<keyword evidence="1" id="KW-1133">Transmembrane helix</keyword>
<dbReference type="EMBL" id="SOFP01000021">
    <property type="protein sequence ID" value="TFC18498.1"/>
    <property type="molecule type" value="Genomic_DNA"/>
</dbReference>
<name>A0A4R8WYV9_9MICO</name>
<feature type="transmembrane region" description="Helical" evidence="1">
    <location>
        <begin position="49"/>
        <end position="74"/>
    </location>
</feature>
<dbReference type="RefSeq" id="WP_134565625.1">
    <property type="nucleotide sequence ID" value="NZ_SOFP01000021.1"/>
</dbReference>
<gene>
    <name evidence="2" type="ORF">E3O19_04500</name>
</gene>
<evidence type="ECO:0000313" key="2">
    <source>
        <dbReference type="EMBL" id="TFC18498.1"/>
    </source>
</evidence>
<dbReference type="Proteomes" id="UP000298412">
    <property type="component" value="Unassembled WGS sequence"/>
</dbReference>
<evidence type="ECO:0000256" key="1">
    <source>
        <dbReference type="SAM" id="Phobius"/>
    </source>
</evidence>